<evidence type="ECO:0000313" key="3">
    <source>
        <dbReference type="Proteomes" id="UP001152622"/>
    </source>
</evidence>
<organism evidence="2 3">
    <name type="scientific">Synaphobranchus kaupii</name>
    <name type="common">Kaup's arrowtooth eel</name>
    <dbReference type="NCBI Taxonomy" id="118154"/>
    <lineage>
        <taxon>Eukaryota</taxon>
        <taxon>Metazoa</taxon>
        <taxon>Chordata</taxon>
        <taxon>Craniata</taxon>
        <taxon>Vertebrata</taxon>
        <taxon>Euteleostomi</taxon>
        <taxon>Actinopterygii</taxon>
        <taxon>Neopterygii</taxon>
        <taxon>Teleostei</taxon>
        <taxon>Anguilliformes</taxon>
        <taxon>Synaphobranchidae</taxon>
        <taxon>Synaphobranchus</taxon>
    </lineage>
</organism>
<protein>
    <submittedName>
        <fullName evidence="2">Uncharacterized protein</fullName>
    </submittedName>
</protein>
<name>A0A9Q1J4Y0_SYNKA</name>
<feature type="region of interest" description="Disordered" evidence="1">
    <location>
        <begin position="66"/>
        <end position="92"/>
    </location>
</feature>
<evidence type="ECO:0000256" key="1">
    <source>
        <dbReference type="SAM" id="MobiDB-lite"/>
    </source>
</evidence>
<reference evidence="2" key="1">
    <citation type="journal article" date="2023" name="Science">
        <title>Genome structures resolve the early diversification of teleost fishes.</title>
        <authorList>
            <person name="Parey E."/>
            <person name="Louis A."/>
            <person name="Montfort J."/>
            <person name="Bouchez O."/>
            <person name="Roques C."/>
            <person name="Iampietro C."/>
            <person name="Lluch J."/>
            <person name="Castinel A."/>
            <person name="Donnadieu C."/>
            <person name="Desvignes T."/>
            <person name="Floi Bucao C."/>
            <person name="Jouanno E."/>
            <person name="Wen M."/>
            <person name="Mejri S."/>
            <person name="Dirks R."/>
            <person name="Jansen H."/>
            <person name="Henkel C."/>
            <person name="Chen W.J."/>
            <person name="Zahm M."/>
            <person name="Cabau C."/>
            <person name="Klopp C."/>
            <person name="Thompson A.W."/>
            <person name="Robinson-Rechavi M."/>
            <person name="Braasch I."/>
            <person name="Lecointre G."/>
            <person name="Bobe J."/>
            <person name="Postlethwait J.H."/>
            <person name="Berthelot C."/>
            <person name="Roest Crollius H."/>
            <person name="Guiguen Y."/>
        </authorList>
    </citation>
    <scope>NUCLEOTIDE SEQUENCE</scope>
    <source>
        <strain evidence="2">WJC10195</strain>
    </source>
</reference>
<proteinExistence type="predicted"/>
<evidence type="ECO:0000313" key="2">
    <source>
        <dbReference type="EMBL" id="KAJ8365958.1"/>
    </source>
</evidence>
<feature type="region of interest" description="Disordered" evidence="1">
    <location>
        <begin position="1"/>
        <end position="51"/>
    </location>
</feature>
<dbReference type="EMBL" id="JAINUF010000004">
    <property type="protein sequence ID" value="KAJ8365958.1"/>
    <property type="molecule type" value="Genomic_DNA"/>
</dbReference>
<keyword evidence="3" id="KW-1185">Reference proteome</keyword>
<sequence>MVGDEWRKGGGGVKNIWTQPLHSQMERERERTHSLHPSPPQDPGEHNKLKQRKLRDAMQTAFQLVQPGPARSSQVQPGPARPVSRWHFGALA</sequence>
<gene>
    <name evidence="2" type="ORF">SKAU_G00147890</name>
</gene>
<accession>A0A9Q1J4Y0</accession>
<comment type="caution">
    <text evidence="2">The sequence shown here is derived from an EMBL/GenBank/DDBJ whole genome shotgun (WGS) entry which is preliminary data.</text>
</comment>
<feature type="compositionally biased region" description="Basic and acidic residues" evidence="1">
    <location>
        <begin position="24"/>
        <end position="33"/>
    </location>
</feature>
<dbReference type="AlphaFoldDB" id="A0A9Q1J4Y0"/>
<dbReference type="Proteomes" id="UP001152622">
    <property type="component" value="Chromosome 4"/>
</dbReference>